<evidence type="ECO:0000256" key="1">
    <source>
        <dbReference type="SAM" id="MobiDB-lite"/>
    </source>
</evidence>
<dbReference type="AlphaFoldDB" id="A0AAE4Z5C3"/>
<feature type="region of interest" description="Disordered" evidence="1">
    <location>
        <begin position="185"/>
        <end position="204"/>
    </location>
</feature>
<evidence type="ECO:0000313" key="4">
    <source>
        <dbReference type="Proteomes" id="UP000702544"/>
    </source>
</evidence>
<evidence type="ECO:0000313" key="3">
    <source>
        <dbReference type="EMBL" id="NIR74075.1"/>
    </source>
</evidence>
<dbReference type="PROSITE" id="PS51257">
    <property type="entry name" value="PROKAR_LIPOPROTEIN"/>
    <property type="match status" value="1"/>
</dbReference>
<sequence length="204" mass="21376">MIFRHGVLSVLLFVMALAACAEARAQDPRLAARLEPEALTRVTALTDSARTEGLPLEPLVQRALEGAAKGANGARIVTAVHGLLQRLRQARSALGSDSEDAELVAGASALYVGADPTTLGELRDSRGDVSVTVPLVVLADLVQRGVPNDTVSAIVLRLTQAGVTDANLEELRRLVEQDIRAGATPGVAATTRAQGLLTNRRPPP</sequence>
<protein>
    <submittedName>
        <fullName evidence="3">Uncharacterized protein</fullName>
    </submittedName>
</protein>
<accession>A0AAE4Z5C3</accession>
<feature type="signal peptide" evidence="2">
    <location>
        <begin position="1"/>
        <end position="25"/>
    </location>
</feature>
<reference evidence="3 4" key="1">
    <citation type="submission" date="2020-01" db="EMBL/GenBank/DDBJ databases">
        <title>Genomes assembled from Gulf of Kutch pelagic sediment metagenomes.</title>
        <authorList>
            <person name="Chandrashekar M."/>
            <person name="Mahajan M.S."/>
            <person name="Dave K.J."/>
            <person name="Vatsa P."/>
            <person name="Nathani N.M."/>
        </authorList>
    </citation>
    <scope>NUCLEOTIDE SEQUENCE [LARGE SCALE GENOMIC DNA]</scope>
    <source>
        <strain evidence="3">KS3-K002</strain>
    </source>
</reference>
<dbReference type="Proteomes" id="UP000702544">
    <property type="component" value="Unassembled WGS sequence"/>
</dbReference>
<dbReference type="EMBL" id="JAACAK010000022">
    <property type="protein sequence ID" value="NIR74075.1"/>
    <property type="molecule type" value="Genomic_DNA"/>
</dbReference>
<organism evidence="3 4">
    <name type="scientific">Candidatus Kutchimonas denitrificans</name>
    <dbReference type="NCBI Taxonomy" id="3056748"/>
    <lineage>
        <taxon>Bacteria</taxon>
        <taxon>Pseudomonadati</taxon>
        <taxon>Gemmatimonadota</taxon>
        <taxon>Gemmatimonadia</taxon>
        <taxon>Candidatus Palauibacterales</taxon>
        <taxon>Candidatus Palauibacteraceae</taxon>
        <taxon>Candidatus Kutchimonas</taxon>
    </lineage>
</organism>
<comment type="caution">
    <text evidence="3">The sequence shown here is derived from an EMBL/GenBank/DDBJ whole genome shotgun (WGS) entry which is preliminary data.</text>
</comment>
<evidence type="ECO:0000256" key="2">
    <source>
        <dbReference type="SAM" id="SignalP"/>
    </source>
</evidence>
<gene>
    <name evidence="3" type="ORF">GWO12_03035</name>
</gene>
<name>A0AAE4Z5C3_9BACT</name>
<keyword evidence="2" id="KW-0732">Signal</keyword>
<proteinExistence type="predicted"/>
<feature type="chain" id="PRO_5042239243" evidence="2">
    <location>
        <begin position="26"/>
        <end position="204"/>
    </location>
</feature>